<evidence type="ECO:0000313" key="3">
    <source>
        <dbReference type="Proteomes" id="UP001219525"/>
    </source>
</evidence>
<protein>
    <submittedName>
        <fullName evidence="2">Uncharacterized protein</fullName>
    </submittedName>
</protein>
<proteinExistence type="predicted"/>
<feature type="compositionally biased region" description="Basic and acidic residues" evidence="1">
    <location>
        <begin position="175"/>
        <end position="195"/>
    </location>
</feature>
<organism evidence="2 3">
    <name type="scientific">Mycena pura</name>
    <dbReference type="NCBI Taxonomy" id="153505"/>
    <lineage>
        <taxon>Eukaryota</taxon>
        <taxon>Fungi</taxon>
        <taxon>Dikarya</taxon>
        <taxon>Basidiomycota</taxon>
        <taxon>Agaricomycotina</taxon>
        <taxon>Agaricomycetes</taxon>
        <taxon>Agaricomycetidae</taxon>
        <taxon>Agaricales</taxon>
        <taxon>Marasmiineae</taxon>
        <taxon>Mycenaceae</taxon>
        <taxon>Mycena</taxon>
    </lineage>
</organism>
<dbReference type="EMBL" id="JARJCW010000013">
    <property type="protein sequence ID" value="KAJ7217808.1"/>
    <property type="molecule type" value="Genomic_DNA"/>
</dbReference>
<feature type="region of interest" description="Disordered" evidence="1">
    <location>
        <begin position="161"/>
        <end position="217"/>
    </location>
</feature>
<dbReference type="Proteomes" id="UP001219525">
    <property type="component" value="Unassembled WGS sequence"/>
</dbReference>
<sequence length="217" mass="23951">MSWRHVLVGQCQQISGCRCDGLEDRAIDVHRQDRRQDVVAGAGIVHREPQQEHLCVRRELRHLIIVRLQQILIRAPIAQNGGELRADAENIVAPLPHIAEAPCGHGMALEEQVVRQCEAAQMQARLERELKQGLQDRQTDASSRFGGRAFGSARSTALRAAAAAEGKVTGRTRRAPNDSARRGTESRRTGSERVGECTSPGKEPGKRARRKPNSTTH</sequence>
<keyword evidence="3" id="KW-1185">Reference proteome</keyword>
<comment type="caution">
    <text evidence="2">The sequence shown here is derived from an EMBL/GenBank/DDBJ whole genome shotgun (WGS) entry which is preliminary data.</text>
</comment>
<gene>
    <name evidence="2" type="ORF">GGX14DRAFT_390571</name>
</gene>
<dbReference type="AlphaFoldDB" id="A0AAD6VP60"/>
<name>A0AAD6VP60_9AGAR</name>
<evidence type="ECO:0000256" key="1">
    <source>
        <dbReference type="SAM" id="MobiDB-lite"/>
    </source>
</evidence>
<evidence type="ECO:0000313" key="2">
    <source>
        <dbReference type="EMBL" id="KAJ7217808.1"/>
    </source>
</evidence>
<accession>A0AAD6VP60</accession>
<feature type="compositionally biased region" description="Basic residues" evidence="1">
    <location>
        <begin position="207"/>
        <end position="217"/>
    </location>
</feature>
<reference evidence="2" key="1">
    <citation type="submission" date="2023-03" db="EMBL/GenBank/DDBJ databases">
        <title>Massive genome expansion in bonnet fungi (Mycena s.s.) driven by repeated elements and novel gene families across ecological guilds.</title>
        <authorList>
            <consortium name="Lawrence Berkeley National Laboratory"/>
            <person name="Harder C.B."/>
            <person name="Miyauchi S."/>
            <person name="Viragh M."/>
            <person name="Kuo A."/>
            <person name="Thoen E."/>
            <person name="Andreopoulos B."/>
            <person name="Lu D."/>
            <person name="Skrede I."/>
            <person name="Drula E."/>
            <person name="Henrissat B."/>
            <person name="Morin E."/>
            <person name="Kohler A."/>
            <person name="Barry K."/>
            <person name="LaButti K."/>
            <person name="Morin E."/>
            <person name="Salamov A."/>
            <person name="Lipzen A."/>
            <person name="Mereny Z."/>
            <person name="Hegedus B."/>
            <person name="Baldrian P."/>
            <person name="Stursova M."/>
            <person name="Weitz H."/>
            <person name="Taylor A."/>
            <person name="Grigoriev I.V."/>
            <person name="Nagy L.G."/>
            <person name="Martin F."/>
            <person name="Kauserud H."/>
        </authorList>
    </citation>
    <scope>NUCLEOTIDE SEQUENCE</scope>
    <source>
        <strain evidence="2">9144</strain>
    </source>
</reference>